<organism evidence="1 2">
    <name type="scientific">Streptomyces davaonensis (strain DSM 101723 / JCM 4913 / KCC S-0913 / 768)</name>
    <dbReference type="NCBI Taxonomy" id="1214101"/>
    <lineage>
        <taxon>Bacteria</taxon>
        <taxon>Bacillati</taxon>
        <taxon>Actinomycetota</taxon>
        <taxon>Actinomycetes</taxon>
        <taxon>Kitasatosporales</taxon>
        <taxon>Streptomycetaceae</taxon>
        <taxon>Streptomyces</taxon>
    </lineage>
</organism>
<dbReference type="EMBL" id="HE971709">
    <property type="protein sequence ID" value="CCK26439.1"/>
    <property type="molecule type" value="Genomic_DNA"/>
</dbReference>
<dbReference type="KEGG" id="sdv:BN159_2060"/>
<dbReference type="OrthoDB" id="3950792at2"/>
<proteinExistence type="predicted"/>
<dbReference type="Proteomes" id="UP000008043">
    <property type="component" value="Chromosome"/>
</dbReference>
<protein>
    <submittedName>
        <fullName evidence="1">Uncharacterized protein</fullName>
    </submittedName>
</protein>
<gene>
    <name evidence="1" type="ORF">BN159_2060</name>
</gene>
<reference evidence="1 2" key="1">
    <citation type="journal article" date="2012" name="J. Bacteriol.">
        <title>Genome sequence of the bacterium Streptomyces davawensis JCM 4913 and heterologous production of the unique antibiotic roseoflavin.</title>
        <authorList>
            <person name="Jankowitsch F."/>
            <person name="Schwarz J."/>
            <person name="Ruckert C."/>
            <person name="Gust B."/>
            <person name="Szczepanowski R."/>
            <person name="Blom J."/>
            <person name="Pelzer S."/>
            <person name="Kalinowski J."/>
            <person name="Mack M."/>
        </authorList>
    </citation>
    <scope>NUCLEOTIDE SEQUENCE [LARGE SCALE GENOMIC DNA]</scope>
    <source>
        <strain evidence="2">DSM 101723 / JCM 4913 / KCC S-0913 / 768</strain>
    </source>
</reference>
<evidence type="ECO:0000313" key="2">
    <source>
        <dbReference type="Proteomes" id="UP000008043"/>
    </source>
</evidence>
<dbReference type="HOGENOM" id="CLU_440680_0_0_11"/>
<keyword evidence="2" id="KW-1185">Reference proteome</keyword>
<dbReference type="PATRIC" id="fig|1214101.3.peg.2091"/>
<sequence length="620" mass="67139">MTHVVHLRIKAAGETASAAYSVERSFVRESGVEHKGSKDIDMPLALTDPGGPQALWESVRELVAEDVGDGDDPGALMLRLHEPELRALDWEALARETALAQDSAAPSVLRTAVGPGSFQSGGQLSFGDLPVRVLVVGVDSHVERGAADDPPWHEDVAVHDAVHAHAERWEVDVLPGPVSHSVLADTVKASKPQVLHLAGSAARTLFKDGAHELGGLNLSSVRLVVSSNDEARDEAHRLLEPYARADALTPVPAVVSLTPEPESDPERDLCASLTKLYGALIDGESLDVAVRSATEADSSVSAAVTVNCRPDLVLPQPSAPPPPSPSDLYGSLERATDRVGQRRTALEQLESGADVSQLIVLSGGEPDDKMGTTWFLLSTMRVWEERPGARALYLDFGRLGSTKPLRAAQDMPQAENVVLETVALLTEGVRTHSDRQGGWHIDGELAAVEALVERERRNVLRDGGYHTGVSPVRDELVGAAMELLVKAAPPDTHLVLALDHFVENERVRPVARYLVKKLFKPALHSHSAITVVATAKNPHHDRTDDLLTGFVVERHYITLQRWSAHHGGPLLRELGTRMGYDWHDMPEWRALVREKLGTIAEDFGPQLLKDVCDTALARIG</sequence>
<dbReference type="AlphaFoldDB" id="K4R1A0"/>
<accession>K4R1A0</accession>
<dbReference type="STRING" id="1214101.BN159_2060"/>
<dbReference type="RefSeq" id="WP_015656833.1">
    <property type="nucleotide sequence ID" value="NC_020504.1"/>
</dbReference>
<name>K4R1A0_STRDJ</name>
<evidence type="ECO:0000313" key="1">
    <source>
        <dbReference type="EMBL" id="CCK26439.1"/>
    </source>
</evidence>